<dbReference type="AlphaFoldDB" id="A0A5C6AQQ2"/>
<dbReference type="Pfam" id="PF04055">
    <property type="entry name" value="Radical_SAM"/>
    <property type="match status" value="1"/>
</dbReference>
<feature type="domain" description="Radical SAM core" evidence="5">
    <location>
        <begin position="95"/>
        <end position="332"/>
    </location>
</feature>
<dbReference type="SMART" id="SM00729">
    <property type="entry name" value="Elp3"/>
    <property type="match status" value="1"/>
</dbReference>
<evidence type="ECO:0000259" key="5">
    <source>
        <dbReference type="PROSITE" id="PS51918"/>
    </source>
</evidence>
<dbReference type="NCBIfam" id="NF033668">
    <property type="entry name" value="rSAM_PA0069"/>
    <property type="match status" value="1"/>
</dbReference>
<dbReference type="GO" id="GO:0003824">
    <property type="term" value="F:catalytic activity"/>
    <property type="evidence" value="ECO:0007669"/>
    <property type="project" value="InterPro"/>
</dbReference>
<evidence type="ECO:0000256" key="1">
    <source>
        <dbReference type="ARBA" id="ARBA00022723"/>
    </source>
</evidence>
<organism evidence="6 7">
    <name type="scientific">Botrimarina colliarenosi</name>
    <dbReference type="NCBI Taxonomy" id="2528001"/>
    <lineage>
        <taxon>Bacteria</taxon>
        <taxon>Pseudomonadati</taxon>
        <taxon>Planctomycetota</taxon>
        <taxon>Planctomycetia</taxon>
        <taxon>Pirellulales</taxon>
        <taxon>Lacipirellulaceae</taxon>
        <taxon>Botrimarina</taxon>
    </lineage>
</organism>
<dbReference type="SUPFAM" id="SSF102114">
    <property type="entry name" value="Radical SAM enzymes"/>
    <property type="match status" value="1"/>
</dbReference>
<reference evidence="6 7" key="1">
    <citation type="submission" date="2019-02" db="EMBL/GenBank/DDBJ databases">
        <title>Deep-cultivation of Planctomycetes and their phenomic and genomic characterization uncovers novel biology.</title>
        <authorList>
            <person name="Wiegand S."/>
            <person name="Jogler M."/>
            <person name="Boedeker C."/>
            <person name="Pinto D."/>
            <person name="Vollmers J."/>
            <person name="Rivas-Marin E."/>
            <person name="Kohn T."/>
            <person name="Peeters S.H."/>
            <person name="Heuer A."/>
            <person name="Rast P."/>
            <person name="Oberbeckmann S."/>
            <person name="Bunk B."/>
            <person name="Jeske O."/>
            <person name="Meyerdierks A."/>
            <person name="Storesund J.E."/>
            <person name="Kallscheuer N."/>
            <person name="Luecker S."/>
            <person name="Lage O.M."/>
            <person name="Pohl T."/>
            <person name="Merkel B.J."/>
            <person name="Hornburger P."/>
            <person name="Mueller R.-W."/>
            <person name="Bruemmer F."/>
            <person name="Labrenz M."/>
            <person name="Spormann A.M."/>
            <person name="Op Den Camp H."/>
            <person name="Overmann J."/>
            <person name="Amann R."/>
            <person name="Jetten M.S.M."/>
            <person name="Mascher T."/>
            <person name="Medema M.H."/>
            <person name="Devos D.P."/>
            <person name="Kaster A.-K."/>
            <person name="Ovreas L."/>
            <person name="Rohde M."/>
            <person name="Galperin M.Y."/>
            <person name="Jogler C."/>
        </authorList>
    </citation>
    <scope>NUCLEOTIDE SEQUENCE [LARGE SCALE GENOMIC DNA]</scope>
    <source>
        <strain evidence="6 7">Pla108</strain>
    </source>
</reference>
<dbReference type="InterPro" id="IPR007197">
    <property type="entry name" value="rSAM"/>
</dbReference>
<keyword evidence="1" id="KW-0479">Metal-binding</keyword>
<feature type="compositionally biased region" description="Low complexity" evidence="4">
    <location>
        <begin position="21"/>
        <end position="34"/>
    </location>
</feature>
<protein>
    <submittedName>
        <fullName evidence="6">Radical SAM superfamily protein</fullName>
    </submittedName>
</protein>
<keyword evidence="2" id="KW-0408">Iron</keyword>
<dbReference type="InterPro" id="IPR040086">
    <property type="entry name" value="MJ0683-like"/>
</dbReference>
<dbReference type="InterPro" id="IPR058240">
    <property type="entry name" value="rSAM_sf"/>
</dbReference>
<feature type="region of interest" description="Disordered" evidence="4">
    <location>
        <begin position="1"/>
        <end position="42"/>
    </location>
</feature>
<evidence type="ECO:0000313" key="7">
    <source>
        <dbReference type="Proteomes" id="UP000317421"/>
    </source>
</evidence>
<proteinExistence type="predicted"/>
<dbReference type="OrthoDB" id="9785699at2"/>
<comment type="caution">
    <text evidence="6">The sequence shown here is derived from an EMBL/GenBank/DDBJ whole genome shotgun (WGS) entry which is preliminary data.</text>
</comment>
<dbReference type="GO" id="GO:0051536">
    <property type="term" value="F:iron-sulfur cluster binding"/>
    <property type="evidence" value="ECO:0007669"/>
    <property type="project" value="UniProtKB-KW"/>
</dbReference>
<dbReference type="CDD" id="cd01335">
    <property type="entry name" value="Radical_SAM"/>
    <property type="match status" value="1"/>
</dbReference>
<dbReference type="RefSeq" id="WP_146444186.1">
    <property type="nucleotide sequence ID" value="NZ_SJPR01000001.1"/>
</dbReference>
<dbReference type="InterPro" id="IPR006638">
    <property type="entry name" value="Elp3/MiaA/NifB-like_rSAM"/>
</dbReference>
<gene>
    <name evidence="6" type="ORF">Pla108_14760</name>
</gene>
<dbReference type="Proteomes" id="UP000317421">
    <property type="component" value="Unassembled WGS sequence"/>
</dbReference>
<dbReference type="PANTHER" id="PTHR43432">
    <property type="entry name" value="SLR0285 PROTEIN"/>
    <property type="match status" value="1"/>
</dbReference>
<sequence>MLSTSANEGSTPRGDLPSAPAPASSFAGRGSAFRPANPHTPVDREADWEHVAHDAEFLASQGLVDPSSSPQAAARLRTTVETDASRSIVNHNDSPDLPFRWSLNPYRGCEHGCSYCYARPTHEFLGLDAGLGFESRIIAKTDAPELLRKWLARPSWRPEPIVFSGVTDCYQPVERRLEITRRCLAVAAECRQPVGLVTKNALVTRDLDLLGELAKHRAAVVAVSLTTLDEKLARRMEPRTSTPTARLEAIAELAAAGVPTHAMIAPVIPGLNDHEIPDLLAAARDAGVHSASYTLLRLAGSVRDVFVEWLRRCEPNRAPKVEALIGGVRGGRWNDPRFGARMTGVGAYAGQISRTFRVFAHREGLQLAPEPLSGEAFRPPAAERQLALF</sequence>
<dbReference type="Gene3D" id="3.80.30.30">
    <property type="match status" value="1"/>
</dbReference>
<evidence type="ECO:0000313" key="6">
    <source>
        <dbReference type="EMBL" id="TWU00524.1"/>
    </source>
</evidence>
<dbReference type="EMBL" id="SJPR01000001">
    <property type="protein sequence ID" value="TWU00524.1"/>
    <property type="molecule type" value="Genomic_DNA"/>
</dbReference>
<accession>A0A5C6AQQ2</accession>
<dbReference type="SFLD" id="SFLDS00029">
    <property type="entry name" value="Radical_SAM"/>
    <property type="match status" value="1"/>
</dbReference>
<dbReference type="SFLD" id="SFLDG01084">
    <property type="entry name" value="Uncharacterised_Radical_SAM_Su"/>
    <property type="match status" value="1"/>
</dbReference>
<keyword evidence="7" id="KW-1185">Reference proteome</keyword>
<keyword evidence="3" id="KW-0411">Iron-sulfur</keyword>
<dbReference type="PANTHER" id="PTHR43432:SF3">
    <property type="entry name" value="SLR0285 PROTEIN"/>
    <property type="match status" value="1"/>
</dbReference>
<evidence type="ECO:0000256" key="2">
    <source>
        <dbReference type="ARBA" id="ARBA00023004"/>
    </source>
</evidence>
<dbReference type="PROSITE" id="PS51918">
    <property type="entry name" value="RADICAL_SAM"/>
    <property type="match status" value="1"/>
</dbReference>
<feature type="compositionally biased region" description="Polar residues" evidence="4">
    <location>
        <begin position="1"/>
        <end position="10"/>
    </location>
</feature>
<name>A0A5C6AQQ2_9BACT</name>
<dbReference type="GO" id="GO:0046872">
    <property type="term" value="F:metal ion binding"/>
    <property type="evidence" value="ECO:0007669"/>
    <property type="project" value="UniProtKB-KW"/>
</dbReference>
<evidence type="ECO:0000256" key="4">
    <source>
        <dbReference type="SAM" id="MobiDB-lite"/>
    </source>
</evidence>
<evidence type="ECO:0000256" key="3">
    <source>
        <dbReference type="ARBA" id="ARBA00023014"/>
    </source>
</evidence>